<evidence type="ECO:0000313" key="3">
    <source>
        <dbReference type="Proteomes" id="UP000613582"/>
    </source>
</evidence>
<gene>
    <name evidence="2" type="ORF">GCM10011342_13570</name>
</gene>
<dbReference type="Proteomes" id="UP000613582">
    <property type="component" value="Unassembled WGS sequence"/>
</dbReference>
<keyword evidence="3" id="KW-1185">Reference proteome</keyword>
<evidence type="ECO:0000313" key="2">
    <source>
        <dbReference type="EMBL" id="GGD05945.1"/>
    </source>
</evidence>
<protein>
    <submittedName>
        <fullName evidence="2">Uncharacterized protein</fullName>
    </submittedName>
</protein>
<organism evidence="2 3">
    <name type="scientific">Aquisalinus flavus</name>
    <dbReference type="NCBI Taxonomy" id="1526572"/>
    <lineage>
        <taxon>Bacteria</taxon>
        <taxon>Pseudomonadati</taxon>
        <taxon>Pseudomonadota</taxon>
        <taxon>Alphaproteobacteria</taxon>
        <taxon>Parvularculales</taxon>
        <taxon>Parvularculaceae</taxon>
        <taxon>Aquisalinus</taxon>
    </lineage>
</organism>
<accession>A0A8J2Y7T1</accession>
<dbReference type="AlphaFoldDB" id="A0A8J2Y7T1"/>
<dbReference type="EMBL" id="BMGH01000001">
    <property type="protein sequence ID" value="GGD05945.1"/>
    <property type="molecule type" value="Genomic_DNA"/>
</dbReference>
<comment type="caution">
    <text evidence="2">The sequence shown here is derived from an EMBL/GenBank/DDBJ whole genome shotgun (WGS) entry which is preliminary data.</text>
</comment>
<evidence type="ECO:0000256" key="1">
    <source>
        <dbReference type="SAM" id="MobiDB-lite"/>
    </source>
</evidence>
<name>A0A8J2Y7T1_9PROT</name>
<feature type="region of interest" description="Disordered" evidence="1">
    <location>
        <begin position="32"/>
        <end position="51"/>
    </location>
</feature>
<reference evidence="2" key="1">
    <citation type="journal article" date="2014" name="Int. J. Syst. Evol. Microbiol.">
        <title>Complete genome sequence of Corynebacterium casei LMG S-19264T (=DSM 44701T), isolated from a smear-ripened cheese.</title>
        <authorList>
            <consortium name="US DOE Joint Genome Institute (JGI-PGF)"/>
            <person name="Walter F."/>
            <person name="Albersmeier A."/>
            <person name="Kalinowski J."/>
            <person name="Ruckert C."/>
        </authorList>
    </citation>
    <scope>NUCLEOTIDE SEQUENCE</scope>
    <source>
        <strain evidence="2">CGMCC 1.12921</strain>
    </source>
</reference>
<reference evidence="2" key="2">
    <citation type="submission" date="2020-09" db="EMBL/GenBank/DDBJ databases">
        <authorList>
            <person name="Sun Q."/>
            <person name="Zhou Y."/>
        </authorList>
    </citation>
    <scope>NUCLEOTIDE SEQUENCE</scope>
    <source>
        <strain evidence="2">CGMCC 1.12921</strain>
    </source>
</reference>
<sequence length="73" mass="7908">MGSKLFRIDEDGSNAAISPLLAEANKGKMPIMQGAHGRHQGNGFTSGSPHRDMGAQARYRLRAVGDRIVLYLL</sequence>
<proteinExistence type="predicted"/>